<feature type="transmembrane region" description="Helical" evidence="1">
    <location>
        <begin position="158"/>
        <end position="183"/>
    </location>
</feature>
<keyword evidence="3" id="KW-1185">Reference proteome</keyword>
<dbReference type="Proteomes" id="UP000271010">
    <property type="component" value="Unassembled WGS sequence"/>
</dbReference>
<keyword evidence="1" id="KW-1133">Transmembrane helix</keyword>
<dbReference type="AlphaFoldDB" id="A0A3M9N5H6"/>
<keyword evidence="1" id="KW-0472">Membrane</keyword>
<feature type="transmembrane region" description="Helical" evidence="1">
    <location>
        <begin position="33"/>
        <end position="52"/>
    </location>
</feature>
<feature type="transmembrane region" description="Helical" evidence="1">
    <location>
        <begin position="114"/>
        <end position="138"/>
    </location>
</feature>
<evidence type="ECO:0000256" key="1">
    <source>
        <dbReference type="SAM" id="Phobius"/>
    </source>
</evidence>
<comment type="caution">
    <text evidence="2">The sequence shown here is derived from an EMBL/GenBank/DDBJ whole genome shotgun (WGS) entry which is preliminary data.</text>
</comment>
<feature type="transmembrane region" description="Helical" evidence="1">
    <location>
        <begin position="72"/>
        <end position="93"/>
    </location>
</feature>
<evidence type="ECO:0000313" key="2">
    <source>
        <dbReference type="EMBL" id="RNI32248.1"/>
    </source>
</evidence>
<evidence type="ECO:0000313" key="3">
    <source>
        <dbReference type="Proteomes" id="UP000271010"/>
    </source>
</evidence>
<gene>
    <name evidence="2" type="ORF">EFA69_02665</name>
</gene>
<organism evidence="2 3">
    <name type="scientific">Rufibacter immobilis</name>
    <dbReference type="NCBI Taxonomy" id="1348778"/>
    <lineage>
        <taxon>Bacteria</taxon>
        <taxon>Pseudomonadati</taxon>
        <taxon>Bacteroidota</taxon>
        <taxon>Cytophagia</taxon>
        <taxon>Cytophagales</taxon>
        <taxon>Hymenobacteraceae</taxon>
        <taxon>Rufibacter</taxon>
    </lineage>
</organism>
<reference evidence="2 3" key="1">
    <citation type="submission" date="2018-11" db="EMBL/GenBank/DDBJ databases">
        <title>Rufibacter latericius sp. nov., isolated from water in Baiyang Lake.</title>
        <authorList>
            <person name="Yang Y."/>
        </authorList>
    </citation>
    <scope>NUCLEOTIDE SEQUENCE [LARGE SCALE GENOMIC DNA]</scope>
    <source>
        <strain evidence="2 3">MCC P1</strain>
    </source>
</reference>
<dbReference type="EMBL" id="RJJE01000002">
    <property type="protein sequence ID" value="RNI32248.1"/>
    <property type="molecule type" value="Genomic_DNA"/>
</dbReference>
<accession>A0A3M9N5H6</accession>
<name>A0A3M9N5H6_9BACT</name>
<proteinExistence type="predicted"/>
<dbReference type="OrthoDB" id="797514at2"/>
<keyword evidence="1" id="KW-0812">Transmembrane</keyword>
<dbReference type="RefSeq" id="WP_123131548.1">
    <property type="nucleotide sequence ID" value="NZ_RJJE01000002.1"/>
</dbReference>
<protein>
    <submittedName>
        <fullName evidence="2">Uncharacterized protein</fullName>
    </submittedName>
</protein>
<sequence length="204" mass="23452">MMTEKQLQELEDRHLAGFAGLWKNYTRDKLFRGIKFPLLFSLVFTILFSFFNEDLYTIIKDISSTTLSVIPNLLGFLLGGYAIIIGFGNVELLKSTTRTSENKPVSLFQAMSSIFAFCILAQAGSLILGAVYQLFINVDFESVSWFDTIQPYYRSFNVLWLFLITFALLYSIFLLPVMLINVFNFAQAYHLRLTIERIKEDGNK</sequence>